<keyword evidence="3 9" id="KW-0812">Transmembrane</keyword>
<dbReference type="Pfam" id="PF02949">
    <property type="entry name" value="7tm_6"/>
    <property type="match status" value="1"/>
</dbReference>
<evidence type="ECO:0000256" key="8">
    <source>
        <dbReference type="ARBA" id="ARBA00023224"/>
    </source>
</evidence>
<feature type="transmembrane region" description="Helical" evidence="9">
    <location>
        <begin position="128"/>
        <end position="153"/>
    </location>
</feature>
<evidence type="ECO:0000256" key="5">
    <source>
        <dbReference type="ARBA" id="ARBA00022989"/>
    </source>
</evidence>
<evidence type="ECO:0000256" key="3">
    <source>
        <dbReference type="ARBA" id="ARBA00022692"/>
    </source>
</evidence>
<dbReference type="GO" id="GO:0007608">
    <property type="term" value="P:sensory perception of smell"/>
    <property type="evidence" value="ECO:0007669"/>
    <property type="project" value="UniProtKB-KW"/>
</dbReference>
<dbReference type="PANTHER" id="PTHR21137:SF44">
    <property type="entry name" value="ODORANT RECEPTOR 13A-RELATED"/>
    <property type="match status" value="1"/>
</dbReference>
<dbReference type="GO" id="GO:0007165">
    <property type="term" value="P:signal transduction"/>
    <property type="evidence" value="ECO:0007669"/>
    <property type="project" value="UniProtKB-KW"/>
</dbReference>
<proteinExistence type="inferred from homology"/>
<keyword evidence="5 9" id="KW-1133">Transmembrane helix</keyword>
<name>A0ABD0SAC0_LOXSC</name>
<dbReference type="EMBL" id="JBEDNZ010000025">
    <property type="protein sequence ID" value="KAL0811008.1"/>
    <property type="molecule type" value="Genomic_DNA"/>
</dbReference>
<evidence type="ECO:0000256" key="2">
    <source>
        <dbReference type="ARBA" id="ARBA00022606"/>
    </source>
</evidence>
<evidence type="ECO:0000313" key="11">
    <source>
        <dbReference type="Proteomes" id="UP001549921"/>
    </source>
</evidence>
<evidence type="ECO:0000256" key="1">
    <source>
        <dbReference type="ARBA" id="ARBA00004141"/>
    </source>
</evidence>
<dbReference type="PANTHER" id="PTHR21137">
    <property type="entry name" value="ODORANT RECEPTOR"/>
    <property type="match status" value="1"/>
</dbReference>
<feature type="transmembrane region" description="Helical" evidence="9">
    <location>
        <begin position="278"/>
        <end position="296"/>
    </location>
</feature>
<keyword evidence="2 9" id="KW-0716">Sensory transduction</keyword>
<accession>A0ABD0SAC0</accession>
<dbReference type="AlphaFoldDB" id="A0ABD0SAC0"/>
<comment type="similarity">
    <text evidence="9">Belongs to the insect chemoreceptor superfamily. Heteromeric odorant receptor channel (TC 1.A.69) family.</text>
</comment>
<dbReference type="Proteomes" id="UP001549921">
    <property type="component" value="Unassembled WGS sequence"/>
</dbReference>
<feature type="transmembrane region" description="Helical" evidence="9">
    <location>
        <begin position="69"/>
        <end position="91"/>
    </location>
</feature>
<organism evidence="10 11">
    <name type="scientific">Loxostege sticticalis</name>
    <name type="common">Beet webworm moth</name>
    <dbReference type="NCBI Taxonomy" id="481309"/>
    <lineage>
        <taxon>Eukaryota</taxon>
        <taxon>Metazoa</taxon>
        <taxon>Ecdysozoa</taxon>
        <taxon>Arthropoda</taxon>
        <taxon>Hexapoda</taxon>
        <taxon>Insecta</taxon>
        <taxon>Pterygota</taxon>
        <taxon>Neoptera</taxon>
        <taxon>Endopterygota</taxon>
        <taxon>Lepidoptera</taxon>
        <taxon>Glossata</taxon>
        <taxon>Ditrysia</taxon>
        <taxon>Pyraloidea</taxon>
        <taxon>Crambidae</taxon>
        <taxon>Pyraustinae</taxon>
        <taxon>Loxostege</taxon>
    </lineage>
</organism>
<comment type="caution">
    <text evidence="10">The sequence shown here is derived from an EMBL/GenBank/DDBJ whole genome shotgun (WGS) entry which is preliminary data.</text>
</comment>
<reference evidence="10 11" key="1">
    <citation type="submission" date="2024-06" db="EMBL/GenBank/DDBJ databases">
        <title>A chromosome-level genome assembly of beet webworm, Loxostege sticticalis.</title>
        <authorList>
            <person name="Zhang Y."/>
        </authorList>
    </citation>
    <scope>NUCLEOTIDE SEQUENCE [LARGE SCALE GENOMIC DNA]</scope>
    <source>
        <strain evidence="10">AQ028</strain>
        <tissue evidence="10">Male pupae</tissue>
    </source>
</reference>
<dbReference type="InterPro" id="IPR004117">
    <property type="entry name" value="7tm6_olfct_rcpt"/>
</dbReference>
<feature type="transmembrane region" description="Helical" evidence="9">
    <location>
        <begin position="302"/>
        <end position="324"/>
    </location>
</feature>
<evidence type="ECO:0000256" key="9">
    <source>
        <dbReference type="RuleBase" id="RU351113"/>
    </source>
</evidence>
<keyword evidence="4 9" id="KW-0552">Olfaction</keyword>
<feature type="transmembrane region" description="Helical" evidence="9">
    <location>
        <begin position="37"/>
        <end position="57"/>
    </location>
</feature>
<comment type="subcellular location">
    <subcellularLocation>
        <location evidence="9">Cell membrane</location>
        <topology evidence="9">Multi-pass membrane protein</topology>
    </subcellularLocation>
    <subcellularLocation>
        <location evidence="1">Membrane</location>
        <topology evidence="1">Multi-pass membrane protein</topology>
    </subcellularLocation>
</comment>
<feature type="transmembrane region" description="Helical" evidence="9">
    <location>
        <begin position="184"/>
        <end position="211"/>
    </location>
</feature>
<keyword evidence="6 9" id="KW-0472">Membrane</keyword>
<evidence type="ECO:0000313" key="10">
    <source>
        <dbReference type="EMBL" id="KAL0811008.1"/>
    </source>
</evidence>
<dbReference type="GO" id="GO:0005886">
    <property type="term" value="C:plasma membrane"/>
    <property type="evidence" value="ECO:0007669"/>
    <property type="project" value="UniProtKB-SubCell"/>
</dbReference>
<evidence type="ECO:0000256" key="4">
    <source>
        <dbReference type="ARBA" id="ARBA00022725"/>
    </source>
</evidence>
<comment type="caution">
    <text evidence="9">Lacks conserved residue(s) required for the propagation of feature annotation.</text>
</comment>
<evidence type="ECO:0000256" key="6">
    <source>
        <dbReference type="ARBA" id="ARBA00023136"/>
    </source>
</evidence>
<evidence type="ECO:0000256" key="7">
    <source>
        <dbReference type="ARBA" id="ARBA00023170"/>
    </source>
</evidence>
<keyword evidence="8 9" id="KW-0807">Transducer</keyword>
<keyword evidence="7 9" id="KW-0675">Receptor</keyword>
<protein>
    <recommendedName>
        <fullName evidence="9">Odorant receptor</fullName>
    </recommendedName>
</protein>
<gene>
    <name evidence="10" type="ORF">ABMA28_010292</name>
</gene>
<sequence length="404" mass="46560">MPETSLFDGSIQKIKLPFQLIGINIDHKKRNLKQNCILVFNYLWVLPDFIATLAWLVSRIINGEAFMELTYVVPCVTNGFVADAKAIFLILQESKVHTLMDNLRALETKSKDFVNSEKDRIIKPEITFLNIVIKVLNVINSLMLVVFIMIPLIKTAVNYFTTGQVELLLPFLDVYPFDSTEFKYWPFAFIHQCWTVVMTLLKICGIDYFFFTCCTHIRIQFKLLRHQFQEIIENRSVSGFDPVDQMAVRTKCQELVKWHQGIISSADMLEGIYSKSTLFNFMASSMIICLSGFNVTTVDDTVLVVTFMVFLFMSLLQVFFLCLFGDILMNSSMEVADAVYNSRWYFSDMVIRRNILLVQTRAQKPCKLTAAGFSDVNLMAYMKIISSSWSYFALLQTIYGSRIE</sequence>